<reference evidence="2" key="1">
    <citation type="submission" date="2020-06" db="EMBL/GenBank/DDBJ databases">
        <authorList>
            <consortium name="Plant Systems Biology data submission"/>
        </authorList>
    </citation>
    <scope>NUCLEOTIDE SEQUENCE</scope>
    <source>
        <strain evidence="2">D6</strain>
    </source>
</reference>
<feature type="compositionally biased region" description="Low complexity" evidence="1">
    <location>
        <begin position="182"/>
        <end position="194"/>
    </location>
</feature>
<keyword evidence="3" id="KW-1185">Reference proteome</keyword>
<protein>
    <submittedName>
        <fullName evidence="2">Uncharacterized protein</fullName>
    </submittedName>
</protein>
<feature type="region of interest" description="Disordered" evidence="1">
    <location>
        <begin position="86"/>
        <end position="119"/>
    </location>
</feature>
<feature type="region of interest" description="Disordered" evidence="1">
    <location>
        <begin position="178"/>
        <end position="204"/>
    </location>
</feature>
<feature type="region of interest" description="Disordered" evidence="1">
    <location>
        <begin position="282"/>
        <end position="339"/>
    </location>
</feature>
<sequence length="339" mass="37670">MNSIMMSHNSNDLTTNESNNDMFLNDESIRLDASMASQFDPEDAETTEELVHLYRQVWQKKVSPLSYQDDTAVEKSFVRRTRANTEDTFTDDEEDDDDCGFDEEHATPVPSSKKKKKSLWGELTTSMPSSSLDLSTSSLVHQYLEEHNKESQSTLYKAMASKIMIPTVTYMGRKLHADGAGSAASPQTSQTSTTRLSLQHKPEPRSSFVARMGLSWSSSSSCSVSSTTTTGSLINEEAEEDAKDYLSNLSDSDFSQLKATLRAQGALTGLCTQQLMYTTATTAVKTPSPKRRRRSSSQHKWGQLPFCPSLVSATADSSDDDEEDDDMPDHFVISQERED</sequence>
<accession>A0A9N8DXA5</accession>
<gene>
    <name evidence="2" type="ORF">SEMRO_446_G144650.1</name>
</gene>
<feature type="compositionally biased region" description="Acidic residues" evidence="1">
    <location>
        <begin position="317"/>
        <end position="327"/>
    </location>
</feature>
<proteinExistence type="predicted"/>
<name>A0A9N8DXA5_9STRA</name>
<dbReference type="EMBL" id="CAICTM010000445">
    <property type="protein sequence ID" value="CAB9510647.1"/>
    <property type="molecule type" value="Genomic_DNA"/>
</dbReference>
<evidence type="ECO:0000313" key="2">
    <source>
        <dbReference type="EMBL" id="CAB9510647.1"/>
    </source>
</evidence>
<dbReference type="AlphaFoldDB" id="A0A9N8DXA5"/>
<dbReference type="Proteomes" id="UP001153069">
    <property type="component" value="Unassembled WGS sequence"/>
</dbReference>
<feature type="compositionally biased region" description="Acidic residues" evidence="1">
    <location>
        <begin position="88"/>
        <end position="101"/>
    </location>
</feature>
<feature type="region of interest" description="Disordered" evidence="1">
    <location>
        <begin position="1"/>
        <end position="20"/>
    </location>
</feature>
<feature type="compositionally biased region" description="Basic residues" evidence="1">
    <location>
        <begin position="288"/>
        <end position="297"/>
    </location>
</feature>
<comment type="caution">
    <text evidence="2">The sequence shown here is derived from an EMBL/GenBank/DDBJ whole genome shotgun (WGS) entry which is preliminary data.</text>
</comment>
<organism evidence="2 3">
    <name type="scientific">Seminavis robusta</name>
    <dbReference type="NCBI Taxonomy" id="568900"/>
    <lineage>
        <taxon>Eukaryota</taxon>
        <taxon>Sar</taxon>
        <taxon>Stramenopiles</taxon>
        <taxon>Ochrophyta</taxon>
        <taxon>Bacillariophyta</taxon>
        <taxon>Bacillariophyceae</taxon>
        <taxon>Bacillariophycidae</taxon>
        <taxon>Naviculales</taxon>
        <taxon>Naviculaceae</taxon>
        <taxon>Seminavis</taxon>
    </lineage>
</organism>
<evidence type="ECO:0000256" key="1">
    <source>
        <dbReference type="SAM" id="MobiDB-lite"/>
    </source>
</evidence>
<evidence type="ECO:0000313" key="3">
    <source>
        <dbReference type="Proteomes" id="UP001153069"/>
    </source>
</evidence>